<sequence>MNVEILWNKHLSEWIEFEGMIRFKTRSIPSENDLYKPNYRSKHMYKNPEIGGYQDDFIELGKKTDLIKVRDYVDKWSEIRVEFHFYLRSNRKIWGLDVTNMVKATEDALKDITKIDDSKHKSVTSEKYESEDEYESVKVVYRMKLKDEA</sequence>
<dbReference type="GO" id="GO:0006310">
    <property type="term" value="P:DNA recombination"/>
    <property type="evidence" value="ECO:0007669"/>
    <property type="project" value="InterPro"/>
</dbReference>
<name>A0A7S5REV5_9CAUD</name>
<dbReference type="Proteomes" id="UP000629603">
    <property type="component" value="Segment"/>
</dbReference>
<evidence type="ECO:0000313" key="2">
    <source>
        <dbReference type="Proteomes" id="UP000629603"/>
    </source>
</evidence>
<dbReference type="InterPro" id="IPR036614">
    <property type="entry name" value="RusA-like_sf"/>
</dbReference>
<dbReference type="SUPFAM" id="SSF103084">
    <property type="entry name" value="Holliday junction resolvase RusA"/>
    <property type="match status" value="1"/>
</dbReference>
<organism evidence="1 2">
    <name type="scientific">Rhizobium phage RHph_TM30</name>
    <dbReference type="NCBI Taxonomy" id="2509764"/>
    <lineage>
        <taxon>Viruses</taxon>
        <taxon>Duplodnaviria</taxon>
        <taxon>Heunggongvirae</taxon>
        <taxon>Uroviricota</taxon>
        <taxon>Caudoviricetes</taxon>
        <taxon>Kleczkowskaviridae</taxon>
        <taxon>Cuauhnahuacvirus</taxon>
        <taxon>Cuauhnahuacvirus TM30</taxon>
    </lineage>
</organism>
<dbReference type="Gene3D" id="3.30.1330.70">
    <property type="entry name" value="Holliday junction resolvase RusA"/>
    <property type="match status" value="1"/>
</dbReference>
<reference evidence="1 2" key="1">
    <citation type="submission" date="2020-01" db="EMBL/GenBank/DDBJ databases">
        <title>Patterns of diversity and host range of bacteriophage communities associated with bean-nodulatin bacteria.</title>
        <authorList>
            <person name="Vann Cauwenberghe J."/>
            <person name="Santamaria R.I."/>
            <person name="Bustos P."/>
            <person name="Juarez S."/>
            <person name="Gonzalez V."/>
        </authorList>
    </citation>
    <scope>NUCLEOTIDE SEQUENCE [LARGE SCALE GENOMIC DNA]</scope>
</reference>
<dbReference type="EMBL" id="MN988521">
    <property type="protein sequence ID" value="QIG71329.1"/>
    <property type="molecule type" value="Genomic_DNA"/>
</dbReference>
<protein>
    <submittedName>
        <fullName evidence="1">Putative resolvase RusA-like protein</fullName>
    </submittedName>
</protein>
<accession>A0A7S5REV5</accession>
<dbReference type="GO" id="GO:0006281">
    <property type="term" value="P:DNA repair"/>
    <property type="evidence" value="ECO:0007669"/>
    <property type="project" value="InterPro"/>
</dbReference>
<gene>
    <name evidence="1" type="ORF">EVB93_222</name>
</gene>
<dbReference type="GO" id="GO:0000287">
    <property type="term" value="F:magnesium ion binding"/>
    <property type="evidence" value="ECO:0007669"/>
    <property type="project" value="InterPro"/>
</dbReference>
<keyword evidence="2" id="KW-1185">Reference proteome</keyword>
<evidence type="ECO:0000313" key="1">
    <source>
        <dbReference type="EMBL" id="QIG71329.1"/>
    </source>
</evidence>
<proteinExistence type="predicted"/>